<protein>
    <submittedName>
        <fullName evidence="1">Uncharacterized protein</fullName>
    </submittedName>
</protein>
<dbReference type="AlphaFoldDB" id="A0AAV9RHP5"/>
<evidence type="ECO:0000313" key="1">
    <source>
        <dbReference type="EMBL" id="KAK5608434.1"/>
    </source>
</evidence>
<evidence type="ECO:0000313" key="2">
    <source>
        <dbReference type="Proteomes" id="UP001311232"/>
    </source>
</evidence>
<dbReference type="EMBL" id="JAHHUM010001811">
    <property type="protein sequence ID" value="KAK5608434.1"/>
    <property type="molecule type" value="Genomic_DNA"/>
</dbReference>
<name>A0AAV9RHP5_9TELE</name>
<sequence>MFSQKTDLRAAIRSEQLEIRQQQCAVRMLSLSHVSVKQRTADLRRSEFLPVRRSSSSILLLRERTFARWIEGSGVRSPLLRSFTRAPARFPLRRLRPSIPYSAAAPLARSSVNLGWMKDGSRGFKARGKMFEVKSTSGKLLFSADEQEVVVGAERLRVMGEWLAGVFGCSEFSV</sequence>
<gene>
    <name evidence="1" type="ORF">CRENBAI_025534</name>
</gene>
<keyword evidence="2" id="KW-1185">Reference proteome</keyword>
<organism evidence="1 2">
    <name type="scientific">Crenichthys baileyi</name>
    <name type="common">White River springfish</name>
    <dbReference type="NCBI Taxonomy" id="28760"/>
    <lineage>
        <taxon>Eukaryota</taxon>
        <taxon>Metazoa</taxon>
        <taxon>Chordata</taxon>
        <taxon>Craniata</taxon>
        <taxon>Vertebrata</taxon>
        <taxon>Euteleostomi</taxon>
        <taxon>Actinopterygii</taxon>
        <taxon>Neopterygii</taxon>
        <taxon>Teleostei</taxon>
        <taxon>Neoteleostei</taxon>
        <taxon>Acanthomorphata</taxon>
        <taxon>Ovalentaria</taxon>
        <taxon>Atherinomorphae</taxon>
        <taxon>Cyprinodontiformes</taxon>
        <taxon>Goodeidae</taxon>
        <taxon>Crenichthys</taxon>
    </lineage>
</organism>
<reference evidence="1 2" key="1">
    <citation type="submission" date="2021-06" db="EMBL/GenBank/DDBJ databases">
        <authorList>
            <person name="Palmer J.M."/>
        </authorList>
    </citation>
    <scope>NUCLEOTIDE SEQUENCE [LARGE SCALE GENOMIC DNA]</scope>
    <source>
        <strain evidence="1 2">MEX-2019</strain>
        <tissue evidence="1">Muscle</tissue>
    </source>
</reference>
<proteinExistence type="predicted"/>
<dbReference type="Proteomes" id="UP001311232">
    <property type="component" value="Unassembled WGS sequence"/>
</dbReference>
<accession>A0AAV9RHP5</accession>
<comment type="caution">
    <text evidence="1">The sequence shown here is derived from an EMBL/GenBank/DDBJ whole genome shotgun (WGS) entry which is preliminary data.</text>
</comment>